<evidence type="ECO:0000256" key="4">
    <source>
        <dbReference type="ARBA" id="ARBA00022679"/>
    </source>
</evidence>
<evidence type="ECO:0000256" key="3">
    <source>
        <dbReference type="ARBA" id="ARBA00022603"/>
    </source>
</evidence>
<proteinExistence type="inferred from homology"/>
<evidence type="ECO:0000256" key="6">
    <source>
        <dbReference type="ARBA" id="ARBA00047942"/>
    </source>
</evidence>
<dbReference type="GO" id="GO:0008168">
    <property type="term" value="F:methyltransferase activity"/>
    <property type="evidence" value="ECO:0007669"/>
    <property type="project" value="UniProtKB-KW"/>
</dbReference>
<dbReference type="PANTHER" id="PTHR30481:SF2">
    <property type="entry name" value="SITE-SPECIFIC DNA-METHYLTRANSFERASE (ADENINE-SPECIFIC)"/>
    <property type="match status" value="1"/>
</dbReference>
<dbReference type="PRINTS" id="PR00505">
    <property type="entry name" value="D12N6MTFRASE"/>
</dbReference>
<dbReference type="RefSeq" id="WP_066172614.1">
    <property type="nucleotide sequence ID" value="NZ_CP136137.1"/>
</dbReference>
<keyword evidence="8" id="KW-1185">Reference proteome</keyword>
<keyword evidence="3 7" id="KW-0489">Methyltransferase</keyword>
<organism evidence="7 8">
    <name type="scientific">Gordonia hydrophobica</name>
    <dbReference type="NCBI Taxonomy" id="40516"/>
    <lineage>
        <taxon>Bacteria</taxon>
        <taxon>Bacillati</taxon>
        <taxon>Actinomycetota</taxon>
        <taxon>Actinomycetes</taxon>
        <taxon>Mycobacteriales</taxon>
        <taxon>Gordoniaceae</taxon>
        <taxon>Gordonia</taxon>
    </lineage>
</organism>
<dbReference type="PANTHER" id="PTHR30481">
    <property type="entry name" value="DNA ADENINE METHYLASE"/>
    <property type="match status" value="1"/>
</dbReference>
<dbReference type="InterPro" id="IPR029063">
    <property type="entry name" value="SAM-dependent_MTases_sf"/>
</dbReference>
<dbReference type="Gene3D" id="3.40.50.150">
    <property type="entry name" value="Vaccinia Virus protein VP39"/>
    <property type="match status" value="1"/>
</dbReference>
<evidence type="ECO:0000313" key="8">
    <source>
        <dbReference type="Proteomes" id="UP001479933"/>
    </source>
</evidence>
<dbReference type="EMBL" id="CP136137">
    <property type="protein sequence ID" value="WYY09006.1"/>
    <property type="molecule type" value="Genomic_DNA"/>
</dbReference>
<comment type="similarity">
    <text evidence="1">Belongs to the N(4)/N(6)-methyltransferase family.</text>
</comment>
<name>A0ABZ2U6D9_9ACTN</name>
<accession>A0ABZ2U6D9</accession>
<dbReference type="PIRSF" id="PIRSF000398">
    <property type="entry name" value="M_m6A_EcoRV"/>
    <property type="match status" value="1"/>
</dbReference>
<sequence>MVEVIARRGSHASPLRYPGGKATLARFFESTIKALGLDKPTYIEPYAGGAGAGIELLLKGVVGMVVINDLDPAIHACWKAMVKDSDEFLRLLKRTPLTIEEWRNQREIYRRRHDADVDPLTLGFATFYLNRTSRSGVLGAGVIGGFAQAGSYKIDARFDKDVLRDRIEKLAELSGKIRVTKQDGAARLSEYLPKDNVFAYVDPPYVEKGSSLYMSAFQEQDHIKLARVLNGYANTNWVLTYDVAELIRSLYRARDISEFRLLYSAHLRGAKDELKRPSASELIVLSNTVADALR</sequence>
<evidence type="ECO:0000256" key="2">
    <source>
        <dbReference type="ARBA" id="ARBA00011900"/>
    </source>
</evidence>
<dbReference type="InterPro" id="IPR023095">
    <property type="entry name" value="Ade_MeTrfase_dom_2"/>
</dbReference>
<keyword evidence="5" id="KW-0949">S-adenosyl-L-methionine</keyword>
<dbReference type="GO" id="GO:0032259">
    <property type="term" value="P:methylation"/>
    <property type="evidence" value="ECO:0007669"/>
    <property type="project" value="UniProtKB-KW"/>
</dbReference>
<protein>
    <recommendedName>
        <fullName evidence="2">site-specific DNA-methyltransferase (adenine-specific)</fullName>
        <ecNumber evidence="2">2.1.1.72</ecNumber>
    </recommendedName>
</protein>
<evidence type="ECO:0000313" key="7">
    <source>
        <dbReference type="EMBL" id="WYY09006.1"/>
    </source>
</evidence>
<dbReference type="EC" id="2.1.1.72" evidence="2"/>
<evidence type="ECO:0000256" key="5">
    <source>
        <dbReference type="ARBA" id="ARBA00022691"/>
    </source>
</evidence>
<dbReference type="InterPro" id="IPR012327">
    <property type="entry name" value="MeTrfase_D12"/>
</dbReference>
<keyword evidence="4" id="KW-0808">Transferase</keyword>
<gene>
    <name evidence="7" type="ORF">RVF87_08115</name>
</gene>
<comment type="catalytic activity">
    <reaction evidence="6">
        <text>a 2'-deoxyadenosine in DNA + S-adenosyl-L-methionine = an N(6)-methyl-2'-deoxyadenosine in DNA + S-adenosyl-L-homocysteine + H(+)</text>
        <dbReference type="Rhea" id="RHEA:15197"/>
        <dbReference type="Rhea" id="RHEA-COMP:12418"/>
        <dbReference type="Rhea" id="RHEA-COMP:12419"/>
        <dbReference type="ChEBI" id="CHEBI:15378"/>
        <dbReference type="ChEBI" id="CHEBI:57856"/>
        <dbReference type="ChEBI" id="CHEBI:59789"/>
        <dbReference type="ChEBI" id="CHEBI:90615"/>
        <dbReference type="ChEBI" id="CHEBI:90616"/>
        <dbReference type="EC" id="2.1.1.72"/>
    </reaction>
</comment>
<reference evidence="7 8" key="1">
    <citation type="journal article" date="2023" name="Virus Evol.">
        <title>Computational host range prediction-The good, the bad, and the ugly.</title>
        <authorList>
            <person name="Howell A.A."/>
            <person name="Versoza C.J."/>
            <person name="Pfeifer S.P."/>
        </authorList>
    </citation>
    <scope>NUCLEOTIDE SEQUENCE [LARGE SCALE GENOMIC DNA]</scope>
    <source>
        <strain evidence="7 8">1610/1b</strain>
    </source>
</reference>
<dbReference type="Proteomes" id="UP001479933">
    <property type="component" value="Chromosome"/>
</dbReference>
<evidence type="ECO:0000256" key="1">
    <source>
        <dbReference type="ARBA" id="ARBA00006594"/>
    </source>
</evidence>
<dbReference type="Gene3D" id="1.10.1020.10">
    <property type="entry name" value="Adenine-specific Methyltransferase, Domain 2"/>
    <property type="match status" value="1"/>
</dbReference>
<dbReference type="InterPro" id="IPR012263">
    <property type="entry name" value="M_m6A_EcoRV"/>
</dbReference>
<dbReference type="SUPFAM" id="SSF53335">
    <property type="entry name" value="S-adenosyl-L-methionine-dependent methyltransferases"/>
    <property type="match status" value="1"/>
</dbReference>
<dbReference type="Pfam" id="PF02086">
    <property type="entry name" value="MethyltransfD12"/>
    <property type="match status" value="1"/>
</dbReference>